<dbReference type="Gene3D" id="3.90.180.10">
    <property type="entry name" value="Medium-chain alcohol dehydrogenases, catalytic domain"/>
    <property type="match status" value="1"/>
</dbReference>
<name>A0A3N1ZRM4_9ACTN</name>
<comment type="similarity">
    <text evidence="5">Belongs to the zinc-containing alcohol dehydrogenase family.</text>
</comment>
<gene>
    <name evidence="7" type="ORF">EDD41_0680</name>
</gene>
<comment type="cofactor">
    <cofactor evidence="1 5">
        <name>Zn(2+)</name>
        <dbReference type="ChEBI" id="CHEBI:29105"/>
    </cofactor>
</comment>
<feature type="domain" description="Enoyl reductase (ER)" evidence="6">
    <location>
        <begin position="11"/>
        <end position="346"/>
    </location>
</feature>
<reference evidence="7 8" key="1">
    <citation type="submission" date="2018-11" db="EMBL/GenBank/DDBJ databases">
        <title>Sequencing the genomes of 1000 actinobacteria strains.</title>
        <authorList>
            <person name="Klenk H.-P."/>
        </authorList>
    </citation>
    <scope>NUCLEOTIDE SEQUENCE [LARGE SCALE GENOMIC DNA]</scope>
    <source>
        <strain evidence="7 8">DSM 10546</strain>
    </source>
</reference>
<dbReference type="InterPro" id="IPR011032">
    <property type="entry name" value="GroES-like_sf"/>
</dbReference>
<evidence type="ECO:0000256" key="3">
    <source>
        <dbReference type="ARBA" id="ARBA00022833"/>
    </source>
</evidence>
<evidence type="ECO:0000259" key="6">
    <source>
        <dbReference type="SMART" id="SM00829"/>
    </source>
</evidence>
<sequence length="349" mass="35983">MANLMRAAVLNAPHDFGLTTRPTPEPGPGEVLLRVEATTLCGTDLRLISGAKTAGVRPGVVLGHEIAGRIEAVGDGVDGYPVGAQATVSIVVSCNHCHACLAGREHFCANLELIGYAIDGGLAEHLLVPARAVANGNVILTPEMPARTLCLAEPLSCVLNGAGQFTTRPGDTVVVLGAGPIGLLHTQLAKAQGASRIIVTNRSAGRRELALELGATHAVDPTSQDLQAVVDEVTDGQGADVVVVAIGALPLATQALELAGIGGRVNYFAGFPKGSTTEMDPNIIHYKELQVTGGSNARRSDVHRAVQVLGSGAITADRIVTHAFELSDVDQAVQAVSDQLGVKVAVEPR</sequence>
<proteinExistence type="inferred from homology"/>
<dbReference type="PANTHER" id="PTHR43401:SF2">
    <property type="entry name" value="L-THREONINE 3-DEHYDROGENASE"/>
    <property type="match status" value="1"/>
</dbReference>
<evidence type="ECO:0000313" key="8">
    <source>
        <dbReference type="Proteomes" id="UP000275749"/>
    </source>
</evidence>
<evidence type="ECO:0000313" key="7">
    <source>
        <dbReference type="EMBL" id="ROR53526.1"/>
    </source>
</evidence>
<dbReference type="InterPro" id="IPR013154">
    <property type="entry name" value="ADH-like_N"/>
</dbReference>
<dbReference type="Proteomes" id="UP000275749">
    <property type="component" value="Unassembled WGS sequence"/>
</dbReference>
<dbReference type="Gene3D" id="3.40.50.720">
    <property type="entry name" value="NAD(P)-binding Rossmann-like Domain"/>
    <property type="match status" value="1"/>
</dbReference>
<evidence type="ECO:0000256" key="5">
    <source>
        <dbReference type="RuleBase" id="RU361277"/>
    </source>
</evidence>
<dbReference type="InterPro" id="IPR020843">
    <property type="entry name" value="ER"/>
</dbReference>
<evidence type="ECO:0000256" key="1">
    <source>
        <dbReference type="ARBA" id="ARBA00001947"/>
    </source>
</evidence>
<keyword evidence="2 5" id="KW-0479">Metal-binding</keyword>
<dbReference type="SUPFAM" id="SSF51735">
    <property type="entry name" value="NAD(P)-binding Rossmann-fold domains"/>
    <property type="match status" value="1"/>
</dbReference>
<evidence type="ECO:0000256" key="4">
    <source>
        <dbReference type="ARBA" id="ARBA00023002"/>
    </source>
</evidence>
<dbReference type="AlphaFoldDB" id="A0A3N1ZRM4"/>
<accession>A0A3N1ZRM4</accession>
<dbReference type="SUPFAM" id="SSF50129">
    <property type="entry name" value="GroES-like"/>
    <property type="match status" value="1"/>
</dbReference>
<organism evidence="7 8">
    <name type="scientific">Luteococcus japonicus</name>
    <dbReference type="NCBI Taxonomy" id="33984"/>
    <lineage>
        <taxon>Bacteria</taxon>
        <taxon>Bacillati</taxon>
        <taxon>Actinomycetota</taxon>
        <taxon>Actinomycetes</taxon>
        <taxon>Propionibacteriales</taxon>
        <taxon>Propionibacteriaceae</taxon>
        <taxon>Luteococcus</taxon>
    </lineage>
</organism>
<keyword evidence="4" id="KW-0560">Oxidoreductase</keyword>
<dbReference type="Pfam" id="PF08240">
    <property type="entry name" value="ADH_N"/>
    <property type="match status" value="1"/>
</dbReference>
<dbReference type="InterPro" id="IPR013149">
    <property type="entry name" value="ADH-like_C"/>
</dbReference>
<dbReference type="InterPro" id="IPR002328">
    <property type="entry name" value="ADH_Zn_CS"/>
</dbReference>
<dbReference type="PANTHER" id="PTHR43401">
    <property type="entry name" value="L-THREONINE 3-DEHYDROGENASE"/>
    <property type="match status" value="1"/>
</dbReference>
<keyword evidence="3 5" id="KW-0862">Zinc</keyword>
<dbReference type="Pfam" id="PF00107">
    <property type="entry name" value="ADH_zinc_N"/>
    <property type="match status" value="1"/>
</dbReference>
<comment type="caution">
    <text evidence="7">The sequence shown here is derived from an EMBL/GenBank/DDBJ whole genome shotgun (WGS) entry which is preliminary data.</text>
</comment>
<dbReference type="GO" id="GO:0008270">
    <property type="term" value="F:zinc ion binding"/>
    <property type="evidence" value="ECO:0007669"/>
    <property type="project" value="InterPro"/>
</dbReference>
<dbReference type="PROSITE" id="PS00059">
    <property type="entry name" value="ADH_ZINC"/>
    <property type="match status" value="1"/>
</dbReference>
<dbReference type="SMART" id="SM00829">
    <property type="entry name" value="PKS_ER"/>
    <property type="match status" value="1"/>
</dbReference>
<dbReference type="InterPro" id="IPR036291">
    <property type="entry name" value="NAD(P)-bd_dom_sf"/>
</dbReference>
<dbReference type="GO" id="GO:0016491">
    <property type="term" value="F:oxidoreductase activity"/>
    <property type="evidence" value="ECO:0007669"/>
    <property type="project" value="UniProtKB-KW"/>
</dbReference>
<dbReference type="EMBL" id="RKHG01000001">
    <property type="protein sequence ID" value="ROR53526.1"/>
    <property type="molecule type" value="Genomic_DNA"/>
</dbReference>
<dbReference type="InterPro" id="IPR050129">
    <property type="entry name" value="Zn_alcohol_dh"/>
</dbReference>
<evidence type="ECO:0000256" key="2">
    <source>
        <dbReference type="ARBA" id="ARBA00022723"/>
    </source>
</evidence>
<dbReference type="RefSeq" id="WP_211336567.1">
    <property type="nucleotide sequence ID" value="NZ_RKHG01000001.1"/>
</dbReference>
<protein>
    <submittedName>
        <fullName evidence="7">2-desacetyl-2-hydroxyethyl bacteriochlorophyllide A dehydrogenase</fullName>
    </submittedName>
</protein>